<evidence type="ECO:0000256" key="1">
    <source>
        <dbReference type="SAM" id="MobiDB-lite"/>
    </source>
</evidence>
<name>A0A964T2T2_9HYPH</name>
<comment type="caution">
    <text evidence="2">The sequence shown here is derived from an EMBL/GenBank/DDBJ whole genome shotgun (WGS) entry which is preliminary data.</text>
</comment>
<dbReference type="OrthoDB" id="9156186at2"/>
<gene>
    <name evidence="2" type="ORF">E4O86_06330</name>
</gene>
<evidence type="ECO:0000313" key="3">
    <source>
        <dbReference type="Proteomes" id="UP000773614"/>
    </source>
</evidence>
<dbReference type="AlphaFoldDB" id="A0A964T2T2"/>
<dbReference type="Proteomes" id="UP000773614">
    <property type="component" value="Unassembled WGS sequence"/>
</dbReference>
<reference evidence="2" key="1">
    <citation type="submission" date="2019-03" db="EMBL/GenBank/DDBJ databases">
        <title>Afifella sp. nov., isolated from activated sludge.</title>
        <authorList>
            <person name="Li Q."/>
            <person name="Liu Y."/>
        </authorList>
    </citation>
    <scope>NUCLEOTIDE SEQUENCE</scope>
    <source>
        <strain evidence="2">L72</strain>
    </source>
</reference>
<keyword evidence="3" id="KW-1185">Reference proteome</keyword>
<dbReference type="RefSeq" id="WP_161139675.1">
    <property type="nucleotide sequence ID" value="NZ_SPKJ01000013.1"/>
</dbReference>
<evidence type="ECO:0000313" key="2">
    <source>
        <dbReference type="EMBL" id="MYZ47325.1"/>
    </source>
</evidence>
<dbReference type="EMBL" id="SPKJ01000013">
    <property type="protein sequence ID" value="MYZ47325.1"/>
    <property type="molecule type" value="Genomic_DNA"/>
</dbReference>
<feature type="region of interest" description="Disordered" evidence="1">
    <location>
        <begin position="121"/>
        <end position="142"/>
    </location>
</feature>
<protein>
    <recommendedName>
        <fullName evidence="4">Phage terminase small subunit P27 family</fullName>
    </recommendedName>
</protein>
<organism evidence="2 3">
    <name type="scientific">Propylenella binzhouense</name>
    <dbReference type="NCBI Taxonomy" id="2555902"/>
    <lineage>
        <taxon>Bacteria</taxon>
        <taxon>Pseudomonadati</taxon>
        <taxon>Pseudomonadota</taxon>
        <taxon>Alphaproteobacteria</taxon>
        <taxon>Hyphomicrobiales</taxon>
        <taxon>Propylenellaceae</taxon>
        <taxon>Propylenella</taxon>
    </lineage>
</organism>
<accession>A0A964T2T2</accession>
<proteinExistence type="predicted"/>
<feature type="compositionally biased region" description="Basic and acidic residues" evidence="1">
    <location>
        <begin position="121"/>
        <end position="130"/>
    </location>
</feature>
<evidence type="ECO:0008006" key="4">
    <source>
        <dbReference type="Google" id="ProtNLM"/>
    </source>
</evidence>
<sequence length="142" mass="16016">MKRGRKSSAELAVITPLSAARPSPPGGLTNQQAAVWREVVQRLPADWFPRETHKLLAEYCRAATRAAFIGAEIDRYEPEWIKAEGGIDRLAKLTATLDRHVRMMTALARALRITNQSRLRPETAARRAEEMGADYRPPWLPE</sequence>